<keyword evidence="4" id="KW-1185">Reference proteome</keyword>
<feature type="region of interest" description="Disordered" evidence="1">
    <location>
        <begin position="352"/>
        <end position="378"/>
    </location>
</feature>
<dbReference type="OrthoDB" id="536881at2759"/>
<keyword evidence="2" id="KW-0472">Membrane</keyword>
<dbReference type="InterPro" id="IPR036941">
    <property type="entry name" value="Rcpt_L-dom_sf"/>
</dbReference>
<dbReference type="SUPFAM" id="SSF52058">
    <property type="entry name" value="L domain-like"/>
    <property type="match status" value="2"/>
</dbReference>
<sequence>MVRGLGDCSGDLAINSADDITKLNACTTFTGNVSLAAKGIQDIKFNGLKAVTGTINIADSAAVHSISSTTLETISVLTLNNLPNLTTLALPALTNFSKLGFEGLSALKGCDIATGGVKQDVKEISIINTALENMDWIKWPVATTLTIAANENLTNFTLPYDRISSGSTYQFSINRVLTNLDFSNLSGIYGSLAVNGNNDPSLSFDKLETIDGYVKLNGNFENITMPNLQAINGALNAESYVTHGSGILNFCNWLSVQPRLYGHYDCTANNTQGYILNSATTSHSPSSTAGPTPSSTTTIVAAGDAIDGKKSDLSTGAIIGIAVGMVFLISFVLTASALLFFRRRARNKAQKAAELAAPTGAAAHTPDEKKTHSTSTIGEELDASGIRYELGESHRAQELSGAKAVGELDGQSLQELDVEKPYFRDQKPAPESPMGRFELP</sequence>
<evidence type="ECO:0000256" key="2">
    <source>
        <dbReference type="SAM" id="Phobius"/>
    </source>
</evidence>
<comment type="caution">
    <text evidence="3">The sequence shown here is derived from an EMBL/GenBank/DDBJ whole genome shotgun (WGS) entry which is preliminary data.</text>
</comment>
<reference evidence="3" key="1">
    <citation type="submission" date="2022-10" db="EMBL/GenBank/DDBJ databases">
        <title>Tapping the CABI collections for fungal endophytes: first genome assemblies for Collariella, Neodidymelliopsis, Ascochyta clinopodiicola, Didymella pomorum, Didymosphaeria variabile, Neocosmospora piperis and Neocucurbitaria cava.</title>
        <authorList>
            <person name="Hill R."/>
        </authorList>
    </citation>
    <scope>NUCLEOTIDE SEQUENCE</scope>
    <source>
        <strain evidence="3">IMI 355091</strain>
    </source>
</reference>
<evidence type="ECO:0000313" key="3">
    <source>
        <dbReference type="EMBL" id="KAJ4408537.1"/>
    </source>
</evidence>
<accession>A0A9W8ZLB7</accession>
<dbReference type="Proteomes" id="UP001140510">
    <property type="component" value="Unassembled WGS sequence"/>
</dbReference>
<keyword evidence="2" id="KW-0812">Transmembrane</keyword>
<evidence type="ECO:0000313" key="4">
    <source>
        <dbReference type="Proteomes" id="UP001140510"/>
    </source>
</evidence>
<feature type="region of interest" description="Disordered" evidence="1">
    <location>
        <begin position="416"/>
        <end position="440"/>
    </location>
</feature>
<name>A0A9W8ZLB7_9PLEO</name>
<protein>
    <submittedName>
        <fullName evidence="3">Cell wall protein Ecm33</fullName>
    </submittedName>
</protein>
<dbReference type="EMBL" id="JAPEVA010000015">
    <property type="protein sequence ID" value="KAJ4408537.1"/>
    <property type="molecule type" value="Genomic_DNA"/>
</dbReference>
<feature type="compositionally biased region" description="Basic and acidic residues" evidence="1">
    <location>
        <begin position="417"/>
        <end position="428"/>
    </location>
</feature>
<gene>
    <name evidence="3" type="primary">ecm33_1</name>
    <name evidence="3" type="ORF">N0V91_003188</name>
</gene>
<dbReference type="AlphaFoldDB" id="A0A9W8ZLB7"/>
<proteinExistence type="predicted"/>
<feature type="compositionally biased region" description="Low complexity" evidence="1">
    <location>
        <begin position="352"/>
        <end position="363"/>
    </location>
</feature>
<dbReference type="Gene3D" id="3.80.20.20">
    <property type="entry name" value="Receptor L-domain"/>
    <property type="match status" value="1"/>
</dbReference>
<keyword evidence="2" id="KW-1133">Transmembrane helix</keyword>
<feature type="transmembrane region" description="Helical" evidence="2">
    <location>
        <begin position="317"/>
        <end position="341"/>
    </location>
</feature>
<evidence type="ECO:0000256" key="1">
    <source>
        <dbReference type="SAM" id="MobiDB-lite"/>
    </source>
</evidence>
<organism evidence="3 4">
    <name type="scientific">Didymella pomorum</name>
    <dbReference type="NCBI Taxonomy" id="749634"/>
    <lineage>
        <taxon>Eukaryota</taxon>
        <taxon>Fungi</taxon>
        <taxon>Dikarya</taxon>
        <taxon>Ascomycota</taxon>
        <taxon>Pezizomycotina</taxon>
        <taxon>Dothideomycetes</taxon>
        <taxon>Pleosporomycetidae</taxon>
        <taxon>Pleosporales</taxon>
        <taxon>Pleosporineae</taxon>
        <taxon>Didymellaceae</taxon>
        <taxon>Didymella</taxon>
    </lineage>
</organism>